<keyword evidence="1" id="KW-0611">Plant defense</keyword>
<keyword evidence="3" id="KW-1185">Reference proteome</keyword>
<dbReference type="InterPro" id="IPR032675">
    <property type="entry name" value="LRR_dom_sf"/>
</dbReference>
<dbReference type="PANTHER" id="PTHR36766:SF40">
    <property type="entry name" value="DISEASE RESISTANCE PROTEIN RGA3"/>
    <property type="match status" value="1"/>
</dbReference>
<dbReference type="PANTHER" id="PTHR36766">
    <property type="entry name" value="PLANT BROAD-SPECTRUM MILDEW RESISTANCE PROTEIN RPW8"/>
    <property type="match status" value="1"/>
</dbReference>
<protein>
    <submittedName>
        <fullName evidence="2">Uncharacterized protein</fullName>
    </submittedName>
</protein>
<dbReference type="SUPFAM" id="SSF52058">
    <property type="entry name" value="L domain-like"/>
    <property type="match status" value="1"/>
</dbReference>
<evidence type="ECO:0000313" key="3">
    <source>
        <dbReference type="Proteomes" id="UP000796880"/>
    </source>
</evidence>
<dbReference type="AlphaFoldDB" id="A0A8K0GRJ7"/>
<organism evidence="2 3">
    <name type="scientific">Rhamnella rubrinervis</name>
    <dbReference type="NCBI Taxonomy" id="2594499"/>
    <lineage>
        <taxon>Eukaryota</taxon>
        <taxon>Viridiplantae</taxon>
        <taxon>Streptophyta</taxon>
        <taxon>Embryophyta</taxon>
        <taxon>Tracheophyta</taxon>
        <taxon>Spermatophyta</taxon>
        <taxon>Magnoliopsida</taxon>
        <taxon>eudicotyledons</taxon>
        <taxon>Gunneridae</taxon>
        <taxon>Pentapetalae</taxon>
        <taxon>rosids</taxon>
        <taxon>fabids</taxon>
        <taxon>Rosales</taxon>
        <taxon>Rhamnaceae</taxon>
        <taxon>rhamnoid group</taxon>
        <taxon>Rhamneae</taxon>
        <taxon>Rhamnella</taxon>
    </lineage>
</organism>
<evidence type="ECO:0000256" key="1">
    <source>
        <dbReference type="ARBA" id="ARBA00022821"/>
    </source>
</evidence>
<sequence length="149" mass="16885">MESVSEGELPSNLLNLKFSNCRRLFEQPMQWKLQSLTALTRLSIHHIHDMVDSFPEEGLLPATLRALDINGLINLRSLNGKAFQHVTSLIILEISYCLQLQCVPEEGLPTPLFLLEIRGCPLLIQQCLKDTGEDWSKIDHIPIIILSDK</sequence>
<gene>
    <name evidence="2" type="ORF">FNV43_RR21557</name>
</gene>
<dbReference type="GO" id="GO:0006952">
    <property type="term" value="P:defense response"/>
    <property type="evidence" value="ECO:0007669"/>
    <property type="project" value="UniProtKB-KW"/>
</dbReference>
<dbReference type="Gene3D" id="3.80.10.10">
    <property type="entry name" value="Ribonuclease Inhibitor"/>
    <property type="match status" value="1"/>
</dbReference>
<reference evidence="2" key="1">
    <citation type="submission" date="2020-03" db="EMBL/GenBank/DDBJ databases">
        <title>A high-quality chromosome-level genome assembly of a woody plant with both climbing and erect habits, Rhamnella rubrinervis.</title>
        <authorList>
            <person name="Lu Z."/>
            <person name="Yang Y."/>
            <person name="Zhu X."/>
            <person name="Sun Y."/>
        </authorList>
    </citation>
    <scope>NUCLEOTIDE SEQUENCE</scope>
    <source>
        <strain evidence="2">BYM</strain>
        <tissue evidence="2">Leaf</tissue>
    </source>
</reference>
<name>A0A8K0GRJ7_9ROSA</name>
<comment type="caution">
    <text evidence="2">The sequence shown here is derived from an EMBL/GenBank/DDBJ whole genome shotgun (WGS) entry which is preliminary data.</text>
</comment>
<dbReference type="Proteomes" id="UP000796880">
    <property type="component" value="Unassembled WGS sequence"/>
</dbReference>
<evidence type="ECO:0000313" key="2">
    <source>
        <dbReference type="EMBL" id="KAF3438792.1"/>
    </source>
</evidence>
<proteinExistence type="predicted"/>
<dbReference type="EMBL" id="VOIH02000009">
    <property type="protein sequence ID" value="KAF3438792.1"/>
    <property type="molecule type" value="Genomic_DNA"/>
</dbReference>
<accession>A0A8K0GRJ7</accession>
<dbReference type="OrthoDB" id="1725454at2759"/>